<feature type="binding site" evidence="4">
    <location>
        <position position="270"/>
    </location>
    <ligand>
        <name>Zn(2+)</name>
        <dbReference type="ChEBI" id="CHEBI:29105"/>
        <label>1</label>
    </ligand>
</feature>
<dbReference type="SUPFAM" id="SSF51556">
    <property type="entry name" value="Metallo-dependent hydrolases"/>
    <property type="match status" value="1"/>
</dbReference>
<name>A0A0N0CWG0_9BACI</name>
<comment type="similarity">
    <text evidence="5">Belongs to the metallo-dependent hydrolases superfamily. Phosphotriesterase family.</text>
</comment>
<dbReference type="InterPro" id="IPR032466">
    <property type="entry name" value="Metal_Hydrolase"/>
</dbReference>
<feature type="binding site" evidence="4">
    <location>
        <position position="28"/>
    </location>
    <ligand>
        <name>Zn(2+)</name>
        <dbReference type="ChEBI" id="CHEBI:29105"/>
        <label>1</label>
    </ligand>
</feature>
<dbReference type="OrthoDB" id="105927at2"/>
<feature type="binding site" description="via carbamate group" evidence="4">
    <location>
        <position position="151"/>
    </location>
    <ligand>
        <name>Zn(2+)</name>
        <dbReference type="ChEBI" id="CHEBI:29105"/>
        <label>2</label>
    </ligand>
</feature>
<dbReference type="Pfam" id="PF02126">
    <property type="entry name" value="PTE"/>
    <property type="match status" value="1"/>
</dbReference>
<dbReference type="PANTHER" id="PTHR10819">
    <property type="entry name" value="PHOSPHOTRIESTERASE-RELATED"/>
    <property type="match status" value="1"/>
</dbReference>
<sequence>MMNLEATVTTILGEVQQHKLGIIHPHEHLFLKNGVPAQVDASLVLDDYEKTRKEVALAMTHGVQTIVDAQPIGAGRDALLLRRLSEESGIHIVACTGFHKLVFYAQNHWIHTASSEALTELFVTEITKHLYRDGEDDWPSTAITGKAGLIKTAADMQGVGGRYFSLFTAAAAAAKLTNTAIMSHTEMGYHALEQIAFYEKHEVPPEQLIICHLDRKVENLDYMLHVAESGVYLELDTIGRFRYHSDEDEVKMILKLLDKGHEDRILLSLDTTNKRMRHYNGGDLGLDYLQVTFLPMLRKAGVGENIIRKITIANAARALAK</sequence>
<evidence type="ECO:0000256" key="4">
    <source>
        <dbReference type="PIRSR" id="PIRSR601559-51"/>
    </source>
</evidence>
<dbReference type="STRING" id="33935.ADM90_06245"/>
<evidence type="ECO:0000256" key="3">
    <source>
        <dbReference type="PIRSR" id="PIRSR601559-50"/>
    </source>
</evidence>
<comment type="cofactor">
    <cofactor evidence="4">
        <name>a divalent metal cation</name>
        <dbReference type="ChEBI" id="CHEBI:60240"/>
    </cofactor>
    <text evidence="4">Binds 2 divalent metal cations per subunit.</text>
</comment>
<evidence type="ECO:0000313" key="6">
    <source>
        <dbReference type="EMBL" id="KOY82917.1"/>
    </source>
</evidence>
<dbReference type="PIRSF" id="PIRSF016839">
    <property type="entry name" value="PhP"/>
    <property type="match status" value="1"/>
</dbReference>
<keyword evidence="7" id="KW-1185">Reference proteome</keyword>
<dbReference type="PANTHER" id="PTHR10819:SF3">
    <property type="entry name" value="PHOSPHOTRIESTERASE-RELATED PROTEIN"/>
    <property type="match status" value="1"/>
</dbReference>
<feature type="binding site" evidence="4">
    <location>
        <position position="212"/>
    </location>
    <ligand>
        <name>Zn(2+)</name>
        <dbReference type="ChEBI" id="CHEBI:29105"/>
        <label>2</label>
    </ligand>
</feature>
<organism evidence="6 7">
    <name type="scientific">Lysinibacillus macroides</name>
    <dbReference type="NCBI Taxonomy" id="33935"/>
    <lineage>
        <taxon>Bacteria</taxon>
        <taxon>Bacillati</taxon>
        <taxon>Bacillota</taxon>
        <taxon>Bacilli</taxon>
        <taxon>Bacillales</taxon>
        <taxon>Bacillaceae</taxon>
        <taxon>Lysinibacillus</taxon>
    </lineage>
</organism>
<protein>
    <recommendedName>
        <fullName evidence="8">Phosphotriesterase</fullName>
    </recommendedName>
</protein>
<evidence type="ECO:0008006" key="8">
    <source>
        <dbReference type="Google" id="ProtNLM"/>
    </source>
</evidence>
<dbReference type="Gene3D" id="3.20.20.140">
    <property type="entry name" value="Metal-dependent hydrolases"/>
    <property type="match status" value="1"/>
</dbReference>
<comment type="caution">
    <text evidence="6">The sequence shown here is derived from an EMBL/GenBank/DDBJ whole genome shotgun (WGS) entry which is preliminary data.</text>
</comment>
<keyword evidence="1 4" id="KW-0479">Metal-binding</keyword>
<dbReference type="AlphaFoldDB" id="A0A0N0CWG0"/>
<proteinExistence type="inferred from homology"/>
<feature type="binding site" description="via carbamate group" evidence="4">
    <location>
        <position position="151"/>
    </location>
    <ligand>
        <name>Zn(2+)</name>
        <dbReference type="ChEBI" id="CHEBI:29105"/>
        <label>1</label>
    </ligand>
</feature>
<keyword evidence="2" id="KW-0378">Hydrolase</keyword>
<dbReference type="PATRIC" id="fig|33935.3.peg.676"/>
<dbReference type="InterPro" id="IPR001559">
    <property type="entry name" value="Phosphotriesterase"/>
</dbReference>
<dbReference type="Proteomes" id="UP000037977">
    <property type="component" value="Unassembled WGS sequence"/>
</dbReference>
<evidence type="ECO:0000313" key="7">
    <source>
        <dbReference type="Proteomes" id="UP000037977"/>
    </source>
</evidence>
<accession>A0A0N0CWG0</accession>
<dbReference type="RefSeq" id="WP_053994155.1">
    <property type="nucleotide sequence ID" value="NZ_CP065643.1"/>
</dbReference>
<feature type="modified residue" description="N6-carboxylysine" evidence="3 5">
    <location>
        <position position="151"/>
    </location>
</feature>
<dbReference type="GO" id="GO:0008270">
    <property type="term" value="F:zinc ion binding"/>
    <property type="evidence" value="ECO:0007669"/>
    <property type="project" value="InterPro"/>
</dbReference>
<evidence type="ECO:0000256" key="2">
    <source>
        <dbReference type="ARBA" id="ARBA00022801"/>
    </source>
</evidence>
<evidence type="ECO:0000256" key="5">
    <source>
        <dbReference type="PROSITE-ProRule" id="PRU00679"/>
    </source>
</evidence>
<gene>
    <name evidence="6" type="ORF">ADM90_06245</name>
</gene>
<dbReference type="GO" id="GO:0016787">
    <property type="term" value="F:hydrolase activity"/>
    <property type="evidence" value="ECO:0007669"/>
    <property type="project" value="UniProtKB-KW"/>
</dbReference>
<feature type="binding site" evidence="4">
    <location>
        <position position="26"/>
    </location>
    <ligand>
        <name>Zn(2+)</name>
        <dbReference type="ChEBI" id="CHEBI:29105"/>
        <label>1</label>
    </ligand>
</feature>
<dbReference type="PROSITE" id="PS51347">
    <property type="entry name" value="PHOSPHOTRIESTERASE_2"/>
    <property type="match status" value="1"/>
</dbReference>
<feature type="binding site" evidence="4">
    <location>
        <position position="184"/>
    </location>
    <ligand>
        <name>Zn(2+)</name>
        <dbReference type="ChEBI" id="CHEBI:29105"/>
        <label>2</label>
    </ligand>
</feature>
<reference evidence="6 7" key="1">
    <citation type="submission" date="2015-07" db="EMBL/GenBank/DDBJ databases">
        <title>Genome sequencing project for genomic taxonomy and phylogenomics of Bacillus-like bacteria.</title>
        <authorList>
            <person name="Liu B."/>
            <person name="Wang J."/>
            <person name="Zhu Y."/>
            <person name="Liu G."/>
            <person name="Chen Q."/>
            <person name="Chen Z."/>
            <person name="Che J."/>
            <person name="Ge C."/>
            <person name="Shi H."/>
            <person name="Pan Z."/>
            <person name="Liu X."/>
        </authorList>
    </citation>
    <scope>NUCLEOTIDE SEQUENCE [LARGE SCALE GENOMIC DNA]</scope>
    <source>
        <strain evidence="6 7">DSM 54</strain>
    </source>
</reference>
<dbReference type="EMBL" id="LGCI01000005">
    <property type="protein sequence ID" value="KOY82917.1"/>
    <property type="molecule type" value="Genomic_DNA"/>
</dbReference>
<evidence type="ECO:0000256" key="1">
    <source>
        <dbReference type="ARBA" id="ARBA00022723"/>
    </source>
</evidence>